<accession>A0A7Y9LC55</accession>
<protein>
    <submittedName>
        <fullName evidence="1">Uncharacterized protein (DUF2461 family)</fullName>
    </submittedName>
</protein>
<dbReference type="Proteomes" id="UP000569914">
    <property type="component" value="Unassembled WGS sequence"/>
</dbReference>
<dbReference type="EMBL" id="JACCBU010000001">
    <property type="protein sequence ID" value="NYE71518.1"/>
    <property type="molecule type" value="Genomic_DNA"/>
</dbReference>
<sequence>MAFSGWPREAFDVLARLQGDPSPSEREAVRPEREGLVRRPMVALLQDLAERDQAYADHSVWRYATTVPAWQRQGAAIRLERNVELGISLDLDGLRVQGAWWYAPPEQRDRYRDAVAGKPGVHLERAVRTLRRRSFTVGGDVMVRVPRGYPADHPRALLLRHRSVIAARRLGTGAWLHQATALDHVQAAAEELRPLLEWFCDHVAGIPTEP</sequence>
<proteinExistence type="predicted"/>
<dbReference type="AlphaFoldDB" id="A0A7Y9LC55"/>
<name>A0A7Y9LC55_9ACTN</name>
<evidence type="ECO:0000313" key="1">
    <source>
        <dbReference type="EMBL" id="NYE71518.1"/>
    </source>
</evidence>
<gene>
    <name evidence="1" type="ORF">BKA15_002847</name>
</gene>
<dbReference type="Pfam" id="PF09365">
    <property type="entry name" value="DUF2461"/>
    <property type="match status" value="1"/>
</dbReference>
<dbReference type="RefSeq" id="WP_179751717.1">
    <property type="nucleotide sequence ID" value="NZ_JACCBU010000001.1"/>
</dbReference>
<reference evidence="1 2" key="1">
    <citation type="submission" date="2020-07" db="EMBL/GenBank/DDBJ databases">
        <title>Sequencing the genomes of 1000 actinobacteria strains.</title>
        <authorList>
            <person name="Klenk H.-P."/>
        </authorList>
    </citation>
    <scope>NUCLEOTIDE SEQUENCE [LARGE SCALE GENOMIC DNA]</scope>
    <source>
        <strain evidence="1 2">DSM 22083</strain>
    </source>
</reference>
<keyword evidence="2" id="KW-1185">Reference proteome</keyword>
<comment type="caution">
    <text evidence="1">The sequence shown here is derived from an EMBL/GenBank/DDBJ whole genome shotgun (WGS) entry which is preliminary data.</text>
</comment>
<evidence type="ECO:0000313" key="2">
    <source>
        <dbReference type="Proteomes" id="UP000569914"/>
    </source>
</evidence>
<organism evidence="1 2">
    <name type="scientific">Microlunatus parietis</name>
    <dbReference type="NCBI Taxonomy" id="682979"/>
    <lineage>
        <taxon>Bacteria</taxon>
        <taxon>Bacillati</taxon>
        <taxon>Actinomycetota</taxon>
        <taxon>Actinomycetes</taxon>
        <taxon>Propionibacteriales</taxon>
        <taxon>Propionibacteriaceae</taxon>
        <taxon>Microlunatus</taxon>
    </lineage>
</organism>
<dbReference type="InterPro" id="IPR012808">
    <property type="entry name" value="CHP02453"/>
</dbReference>